<dbReference type="Proteomes" id="UP001157091">
    <property type="component" value="Unassembled WGS sequence"/>
</dbReference>
<dbReference type="Pfam" id="PF09438">
    <property type="entry name" value="DUF2017"/>
    <property type="match status" value="1"/>
</dbReference>
<reference evidence="3" key="1">
    <citation type="journal article" date="2019" name="Int. J. Syst. Evol. Microbiol.">
        <title>The Global Catalogue of Microorganisms (GCM) 10K type strain sequencing project: providing services to taxonomists for standard genome sequencing and annotation.</title>
        <authorList>
            <consortium name="The Broad Institute Genomics Platform"/>
            <consortium name="The Broad Institute Genome Sequencing Center for Infectious Disease"/>
            <person name="Wu L."/>
            <person name="Ma J."/>
        </authorList>
    </citation>
    <scope>NUCLEOTIDE SEQUENCE [LARGE SCALE GENOMIC DNA]</scope>
    <source>
        <strain evidence="3">NBRC 106348</strain>
    </source>
</reference>
<dbReference type="RefSeq" id="WP_284295156.1">
    <property type="nucleotide sequence ID" value="NZ_BSUK01000001.1"/>
</dbReference>
<dbReference type="EMBL" id="BSUK01000001">
    <property type="protein sequence ID" value="GMA26616.1"/>
    <property type="molecule type" value="Genomic_DNA"/>
</dbReference>
<comment type="caution">
    <text evidence="2">The sequence shown here is derived from an EMBL/GenBank/DDBJ whole genome shotgun (WGS) entry which is preliminary data.</text>
</comment>
<keyword evidence="3" id="KW-1185">Reference proteome</keyword>
<feature type="region of interest" description="Disordered" evidence="1">
    <location>
        <begin position="41"/>
        <end position="65"/>
    </location>
</feature>
<evidence type="ECO:0000313" key="2">
    <source>
        <dbReference type="EMBL" id="GMA26616.1"/>
    </source>
</evidence>
<organism evidence="2 3">
    <name type="scientific">Luteimicrobium album</name>
    <dbReference type="NCBI Taxonomy" id="1054550"/>
    <lineage>
        <taxon>Bacteria</taxon>
        <taxon>Bacillati</taxon>
        <taxon>Actinomycetota</taxon>
        <taxon>Actinomycetes</taxon>
        <taxon>Micrococcales</taxon>
        <taxon>Luteimicrobium</taxon>
    </lineage>
</organism>
<protein>
    <submittedName>
        <fullName evidence="2">Uncharacterized protein</fullName>
    </submittedName>
</protein>
<accession>A0ABQ6I7E5</accession>
<evidence type="ECO:0000313" key="3">
    <source>
        <dbReference type="Proteomes" id="UP001157091"/>
    </source>
</evidence>
<proteinExistence type="predicted"/>
<name>A0ABQ6I7E5_9MICO</name>
<sequence>MKPFRATRRGYVAQLDTPERVVLAHVVGDVVELLQEAVPDADGSPWGTLEADAPPRPGTRRWRGCCRRRRRTRTCRRSSDG</sequence>
<gene>
    <name evidence="2" type="ORF">GCM10025864_43750</name>
</gene>
<evidence type="ECO:0000256" key="1">
    <source>
        <dbReference type="SAM" id="MobiDB-lite"/>
    </source>
</evidence>
<dbReference type="InterPro" id="IPR018561">
    <property type="entry name" value="AosR"/>
</dbReference>